<dbReference type="STRING" id="318479.A0A3P7PX60"/>
<sequence>MSLLEVGMAKRWVALFTSFTTRAVHLELADDLSAESFLTALRRFVARRGCPKLILSDNASQFHLVYRMIKKQESQLTSQIPFSLNEKVTTGQAIDMEWKTRVFWFELHLDYSDLVLSGCIAIPL</sequence>
<dbReference type="AlphaFoldDB" id="A0A3P7PX60"/>
<dbReference type="SUPFAM" id="SSF53098">
    <property type="entry name" value="Ribonuclease H-like"/>
    <property type="match status" value="1"/>
</dbReference>
<dbReference type="PANTHER" id="PTHR47331">
    <property type="entry name" value="PHD-TYPE DOMAIN-CONTAINING PROTEIN"/>
    <property type="match status" value="1"/>
</dbReference>
<name>A0A3P7PX60_DRAME</name>
<dbReference type="EMBL" id="UYYG01000459">
    <property type="protein sequence ID" value="VDN54268.1"/>
    <property type="molecule type" value="Genomic_DNA"/>
</dbReference>
<keyword evidence="2" id="KW-1185">Reference proteome</keyword>
<dbReference type="InterPro" id="IPR012337">
    <property type="entry name" value="RNaseH-like_sf"/>
</dbReference>
<dbReference type="Gene3D" id="3.30.420.10">
    <property type="entry name" value="Ribonuclease H-like superfamily/Ribonuclease H"/>
    <property type="match status" value="1"/>
</dbReference>
<evidence type="ECO:0000313" key="1">
    <source>
        <dbReference type="EMBL" id="VDN54268.1"/>
    </source>
</evidence>
<evidence type="ECO:0000313" key="2">
    <source>
        <dbReference type="Proteomes" id="UP000274756"/>
    </source>
</evidence>
<reference evidence="1 2" key="1">
    <citation type="submission" date="2018-11" db="EMBL/GenBank/DDBJ databases">
        <authorList>
            <consortium name="Pathogen Informatics"/>
        </authorList>
    </citation>
    <scope>NUCLEOTIDE SEQUENCE [LARGE SCALE GENOMIC DNA]</scope>
</reference>
<dbReference type="OrthoDB" id="8019190at2759"/>
<dbReference type="Proteomes" id="UP000274756">
    <property type="component" value="Unassembled WGS sequence"/>
</dbReference>
<dbReference type="InterPro" id="IPR036397">
    <property type="entry name" value="RNaseH_sf"/>
</dbReference>
<protein>
    <recommendedName>
        <fullName evidence="3">Integrase catalytic domain-containing protein</fullName>
    </recommendedName>
</protein>
<gene>
    <name evidence="1" type="ORF">DME_LOCUS4241</name>
</gene>
<accession>A0A3P7PX60</accession>
<dbReference type="PANTHER" id="PTHR47331:SF2">
    <property type="match status" value="1"/>
</dbReference>
<dbReference type="GO" id="GO:0003676">
    <property type="term" value="F:nucleic acid binding"/>
    <property type="evidence" value="ECO:0007669"/>
    <property type="project" value="InterPro"/>
</dbReference>
<organism evidence="1 2">
    <name type="scientific">Dracunculus medinensis</name>
    <name type="common">Guinea worm</name>
    <dbReference type="NCBI Taxonomy" id="318479"/>
    <lineage>
        <taxon>Eukaryota</taxon>
        <taxon>Metazoa</taxon>
        <taxon>Ecdysozoa</taxon>
        <taxon>Nematoda</taxon>
        <taxon>Chromadorea</taxon>
        <taxon>Rhabditida</taxon>
        <taxon>Spirurina</taxon>
        <taxon>Dracunculoidea</taxon>
        <taxon>Dracunculidae</taxon>
        <taxon>Dracunculus</taxon>
    </lineage>
</organism>
<evidence type="ECO:0008006" key="3">
    <source>
        <dbReference type="Google" id="ProtNLM"/>
    </source>
</evidence>
<proteinExistence type="predicted"/>